<dbReference type="PROSITE" id="PS50003">
    <property type="entry name" value="PH_DOMAIN"/>
    <property type="match status" value="1"/>
</dbReference>
<evidence type="ECO:0000313" key="6">
    <source>
        <dbReference type="Proteomes" id="UP000004810"/>
    </source>
</evidence>
<dbReference type="InterPro" id="IPR043593">
    <property type="entry name" value="ASAP"/>
</dbReference>
<dbReference type="SUPFAM" id="SSF57863">
    <property type="entry name" value="ArfGap/RecO-like zinc finger"/>
    <property type="match status" value="1"/>
</dbReference>
<dbReference type="PANTHER" id="PTHR45854">
    <property type="entry name" value="ASAP FAMILY MEMBER"/>
    <property type="match status" value="1"/>
</dbReference>
<gene>
    <name evidence="5" type="ORF">WUBG_08265</name>
</gene>
<keyword evidence="2" id="KW-0732">Signal</keyword>
<dbReference type="InterPro" id="IPR037278">
    <property type="entry name" value="ARFGAP/RecO"/>
</dbReference>
<feature type="chain" id="PRO_5003823414" evidence="2">
    <location>
        <begin position="20"/>
        <end position="501"/>
    </location>
</feature>
<dbReference type="PRINTS" id="PR00405">
    <property type="entry name" value="REVINTRACTNG"/>
</dbReference>
<dbReference type="PROSITE" id="PS50115">
    <property type="entry name" value="ARFGAP"/>
    <property type="match status" value="1"/>
</dbReference>
<dbReference type="CDD" id="cd08834">
    <property type="entry name" value="ArfGap_ASAP"/>
    <property type="match status" value="1"/>
</dbReference>
<feature type="domain" description="Arf-GAP" evidence="4">
    <location>
        <begin position="185"/>
        <end position="307"/>
    </location>
</feature>
<dbReference type="InterPro" id="IPR038508">
    <property type="entry name" value="ArfGAP_dom_sf"/>
</dbReference>
<feature type="domain" description="PH" evidence="3">
    <location>
        <begin position="62"/>
        <end position="155"/>
    </location>
</feature>
<dbReference type="Pfam" id="PF00169">
    <property type="entry name" value="PH"/>
    <property type="match status" value="1"/>
</dbReference>
<dbReference type="AlphaFoldDB" id="J9EF64"/>
<feature type="signal peptide" evidence="2">
    <location>
        <begin position="1"/>
        <end position="19"/>
    </location>
</feature>
<keyword evidence="1" id="KW-0863">Zinc-finger</keyword>
<dbReference type="InterPro" id="IPR011993">
    <property type="entry name" value="PH-like_dom_sf"/>
</dbReference>
<dbReference type="EMBL" id="ADBV01004168">
    <property type="protein sequence ID" value="EJW80823.1"/>
    <property type="molecule type" value="Genomic_DNA"/>
</dbReference>
<dbReference type="Gene3D" id="1.10.220.150">
    <property type="entry name" value="Arf GTPase activating protein"/>
    <property type="match status" value="1"/>
</dbReference>
<protein>
    <submittedName>
        <fullName evidence="5">GTP-ase activating protein for Arf containing protein</fullName>
    </submittedName>
</protein>
<dbReference type="SUPFAM" id="SSF50729">
    <property type="entry name" value="PH domain-like"/>
    <property type="match status" value="1"/>
</dbReference>
<dbReference type="SMART" id="SM00233">
    <property type="entry name" value="PH"/>
    <property type="match status" value="1"/>
</dbReference>
<keyword evidence="1" id="KW-0862">Zinc</keyword>
<dbReference type="InterPro" id="IPR001164">
    <property type="entry name" value="ArfGAP_dom"/>
</dbReference>
<dbReference type="SMART" id="SM00105">
    <property type="entry name" value="ArfGap"/>
    <property type="match status" value="1"/>
</dbReference>
<dbReference type="Gene3D" id="2.30.29.30">
    <property type="entry name" value="Pleckstrin-homology domain (PH domain)/Phosphotyrosine-binding domain (PTB)"/>
    <property type="match status" value="1"/>
</dbReference>
<dbReference type="GO" id="GO:0005096">
    <property type="term" value="F:GTPase activator activity"/>
    <property type="evidence" value="ECO:0007669"/>
    <property type="project" value="InterPro"/>
</dbReference>
<dbReference type="PANTHER" id="PTHR45854:SF3">
    <property type="entry name" value="ARFGAP WITH SH3 DOMAIN, ANK REPEAT AND PH DOMAIN-CONTAINING PROTEIN"/>
    <property type="match status" value="1"/>
</dbReference>
<evidence type="ECO:0000259" key="4">
    <source>
        <dbReference type="PROSITE" id="PS50115"/>
    </source>
</evidence>
<dbReference type="GO" id="GO:0008270">
    <property type="term" value="F:zinc ion binding"/>
    <property type="evidence" value="ECO:0007669"/>
    <property type="project" value="UniProtKB-KW"/>
</dbReference>
<feature type="non-terminal residue" evidence="5">
    <location>
        <position position="1"/>
    </location>
</feature>
<accession>J9EF64</accession>
<evidence type="ECO:0000256" key="1">
    <source>
        <dbReference type="PROSITE-ProRule" id="PRU00288"/>
    </source>
</evidence>
<dbReference type="InterPro" id="IPR001849">
    <property type="entry name" value="PH_domain"/>
</dbReference>
<reference evidence="6" key="1">
    <citation type="submission" date="2012-08" db="EMBL/GenBank/DDBJ databases">
        <title>The Genome Sequence of Wuchereria bancrofti.</title>
        <authorList>
            <person name="Nutman T.B."/>
            <person name="Fink D.L."/>
            <person name="Russ C."/>
            <person name="Young S."/>
            <person name="Zeng Q."/>
            <person name="Koehrsen M."/>
            <person name="Alvarado L."/>
            <person name="Berlin A."/>
            <person name="Chapman S.B."/>
            <person name="Chen Z."/>
            <person name="Freedman E."/>
            <person name="Gellesch M."/>
            <person name="Goldberg J."/>
            <person name="Griggs A."/>
            <person name="Gujja S."/>
            <person name="Heilman E.R."/>
            <person name="Heiman D."/>
            <person name="Hepburn T."/>
            <person name="Howarth C."/>
            <person name="Jen D."/>
            <person name="Larson L."/>
            <person name="Lewis B."/>
            <person name="Mehta T."/>
            <person name="Park D."/>
            <person name="Pearson M."/>
            <person name="Roberts A."/>
            <person name="Saif S."/>
            <person name="Shea T."/>
            <person name="Shenoy N."/>
            <person name="Sisk P."/>
            <person name="Stolte C."/>
            <person name="Sykes S."/>
            <person name="Walk T."/>
            <person name="White J."/>
            <person name="Yandava C."/>
            <person name="Haas B."/>
            <person name="Henn M.R."/>
            <person name="Nusbaum C."/>
            <person name="Birren B."/>
        </authorList>
    </citation>
    <scope>NUCLEOTIDE SEQUENCE [LARGE SCALE GENOMIC DNA]</scope>
    <source>
        <strain evidence="6">NA</strain>
    </source>
</reference>
<evidence type="ECO:0000313" key="5">
    <source>
        <dbReference type="EMBL" id="EJW80823.1"/>
    </source>
</evidence>
<evidence type="ECO:0000256" key="2">
    <source>
        <dbReference type="SAM" id="SignalP"/>
    </source>
</evidence>
<sequence length="501" mass="55805">FAALIIILTTFFAGRRSSGRDSVNLSSRLSGINLVNANSALLNDNDPLNELATSTAFFPDLDFTQSGYLYKKSNKKLHKQWQKRRCRIEDGHFWLSHSDESAPPTKLSLLVSDCKPSTDDPKSFDLYCRERTYHLQADSETDAKRWMLALKREITRVKAKMLSAETPQGNEGGSSGAISELYERKMCVAKVRKLPGNNVCADCSSKEDVQWLSNIGALVCIACSGVHRELGVHVSRIQSLNLDVISPLEFLVPLSSGNIMINRLFEYDAAKCATWKPIPGCTRFDRQRFIQMKYRDRTFVQELDDPDASLTEAFNNCDFENTYRALLSPNLTKKPFLRNGPFHQMVLRETSLSLPLADLVMQLRIEISDMEAIMIDCIRSGNADMVAVLLRYRSLSSAVRGIHLHSLITCSENARQKKITETLRSLQLGDSTQVQNVAVPPILFISTPDSASLSRSSSSVSSCPHLPSDSTASQNIISKPVNVLMRNGTTISVPQCTPFPS</sequence>
<comment type="caution">
    <text evidence="5">The sequence shown here is derived from an EMBL/GenBank/DDBJ whole genome shotgun (WGS) entry which is preliminary data.</text>
</comment>
<proteinExistence type="predicted"/>
<dbReference type="Proteomes" id="UP000004810">
    <property type="component" value="Unassembled WGS sequence"/>
</dbReference>
<evidence type="ECO:0000259" key="3">
    <source>
        <dbReference type="PROSITE" id="PS50003"/>
    </source>
</evidence>
<keyword evidence="1" id="KW-0479">Metal-binding</keyword>
<dbReference type="Pfam" id="PF01412">
    <property type="entry name" value="ArfGap"/>
    <property type="match status" value="1"/>
</dbReference>
<name>J9EF64_WUCBA</name>
<organism evidence="5 6">
    <name type="scientific">Wuchereria bancrofti</name>
    <dbReference type="NCBI Taxonomy" id="6293"/>
    <lineage>
        <taxon>Eukaryota</taxon>
        <taxon>Metazoa</taxon>
        <taxon>Ecdysozoa</taxon>
        <taxon>Nematoda</taxon>
        <taxon>Chromadorea</taxon>
        <taxon>Rhabditida</taxon>
        <taxon>Spirurina</taxon>
        <taxon>Spiruromorpha</taxon>
        <taxon>Filarioidea</taxon>
        <taxon>Onchocercidae</taxon>
        <taxon>Wuchereria</taxon>
    </lineage>
</organism>